<name>A0LAM1_MAGMM</name>
<evidence type="ECO:0000256" key="2">
    <source>
        <dbReference type="ARBA" id="ARBA00022679"/>
    </source>
</evidence>
<accession>A0LAM1</accession>
<evidence type="ECO:0000259" key="3">
    <source>
        <dbReference type="Pfam" id="PF13649"/>
    </source>
</evidence>
<gene>
    <name evidence="4" type="ordered locus">Mmc1_2514</name>
</gene>
<dbReference type="Proteomes" id="UP000002586">
    <property type="component" value="Chromosome"/>
</dbReference>
<dbReference type="PANTHER" id="PTHR43861">
    <property type="entry name" value="TRANS-ACONITATE 2-METHYLTRANSFERASE-RELATED"/>
    <property type="match status" value="1"/>
</dbReference>
<reference evidence="5" key="1">
    <citation type="journal article" date="2009" name="Appl. Environ. Microbiol.">
        <title>Complete genome sequence of the chemolithoautotrophic marine magnetotactic coccus strain MC-1.</title>
        <authorList>
            <person name="Schubbe S."/>
            <person name="Williams T.J."/>
            <person name="Xie G."/>
            <person name="Kiss H.E."/>
            <person name="Brettin T.S."/>
            <person name="Martinez D."/>
            <person name="Ross C.A."/>
            <person name="Schuler D."/>
            <person name="Cox B.L."/>
            <person name="Nealson K.H."/>
            <person name="Bazylinski D.A."/>
        </authorList>
    </citation>
    <scope>NUCLEOTIDE SEQUENCE [LARGE SCALE GENOMIC DNA]</scope>
    <source>
        <strain evidence="5">ATCC BAA-1437 / JCM 17883 / MC-1</strain>
    </source>
</reference>
<feature type="domain" description="Methyltransferase" evidence="3">
    <location>
        <begin position="54"/>
        <end position="143"/>
    </location>
</feature>
<dbReference type="PANTHER" id="PTHR43861:SF1">
    <property type="entry name" value="TRANS-ACONITATE 2-METHYLTRANSFERASE"/>
    <property type="match status" value="1"/>
</dbReference>
<keyword evidence="2 4" id="KW-0808">Transferase</keyword>
<dbReference type="CDD" id="cd02440">
    <property type="entry name" value="AdoMet_MTases"/>
    <property type="match status" value="1"/>
</dbReference>
<sequence>MQHLSTTHQQISARTIAHYAERLESFWQATRDHDVAQNIHALLSALPQGRSLSILDFGCGPGRDLRTFKELGHQPTGLDGCAGFCQMARAYAQCPVWRQDFLELALPPSSFDGIFANASLFHVPSTHLLKVLTELHTALKPQGVLFTSNPRGSSEGWQGERYGHYMEWEVYQPLLVQAGFEPISHYYRPPDKPRAEQNWLAVVSRKRG</sequence>
<dbReference type="SUPFAM" id="SSF53335">
    <property type="entry name" value="S-adenosyl-L-methionine-dependent methyltransferases"/>
    <property type="match status" value="1"/>
</dbReference>
<keyword evidence="5" id="KW-1185">Reference proteome</keyword>
<evidence type="ECO:0000256" key="1">
    <source>
        <dbReference type="ARBA" id="ARBA00022603"/>
    </source>
</evidence>
<evidence type="ECO:0000313" key="4">
    <source>
        <dbReference type="EMBL" id="ABK45014.1"/>
    </source>
</evidence>
<dbReference type="OrthoDB" id="7348755at2"/>
<dbReference type="Gene3D" id="3.40.50.150">
    <property type="entry name" value="Vaccinia Virus protein VP39"/>
    <property type="match status" value="1"/>
</dbReference>
<dbReference type="HOGENOM" id="CLU_057823_2_1_5"/>
<dbReference type="AlphaFoldDB" id="A0LAM1"/>
<dbReference type="GO" id="GO:0032259">
    <property type="term" value="P:methylation"/>
    <property type="evidence" value="ECO:0007669"/>
    <property type="project" value="UniProtKB-KW"/>
</dbReference>
<dbReference type="InterPro" id="IPR029063">
    <property type="entry name" value="SAM-dependent_MTases_sf"/>
</dbReference>
<dbReference type="STRING" id="156889.Mmc1_2514"/>
<dbReference type="Pfam" id="PF13649">
    <property type="entry name" value="Methyltransf_25"/>
    <property type="match status" value="1"/>
</dbReference>
<protein>
    <submittedName>
        <fullName evidence="4">Methyltransferase type 11</fullName>
    </submittedName>
</protein>
<reference evidence="4 5" key="2">
    <citation type="journal article" date="2012" name="Int. J. Syst. Evol. Microbiol.">
        <title>Magnetococcus marinus gen. nov., sp. nov., a marine, magnetotactic bacterium that represents a novel lineage (Magnetococcaceae fam. nov.; Magnetococcales ord. nov.) at the base of the Alphaproteobacteria.</title>
        <authorList>
            <person name="Bazylinski D.A."/>
            <person name="Williams T.J."/>
            <person name="Lefevre C.T."/>
            <person name="Berg R.J."/>
            <person name="Zhang C.L."/>
            <person name="Bowser S.S."/>
            <person name="Dean A.J."/>
            <person name="Beveridge T.J."/>
        </authorList>
    </citation>
    <scope>NUCLEOTIDE SEQUENCE [LARGE SCALE GENOMIC DNA]</scope>
    <source>
        <strain evidence="5">ATCC BAA-1437 / JCM 17883 / MC-1</strain>
    </source>
</reference>
<dbReference type="KEGG" id="mgm:Mmc1_2514"/>
<dbReference type="RefSeq" id="WP_011714133.1">
    <property type="nucleotide sequence ID" value="NC_008576.1"/>
</dbReference>
<organism evidence="4 5">
    <name type="scientific">Magnetococcus marinus (strain ATCC BAA-1437 / JCM 17883 / MC-1)</name>
    <dbReference type="NCBI Taxonomy" id="156889"/>
    <lineage>
        <taxon>Bacteria</taxon>
        <taxon>Pseudomonadati</taxon>
        <taxon>Pseudomonadota</taxon>
        <taxon>Magnetococcia</taxon>
        <taxon>Magnetococcales</taxon>
        <taxon>Magnetococcaceae</taxon>
        <taxon>Magnetococcus</taxon>
    </lineage>
</organism>
<dbReference type="GO" id="GO:0008168">
    <property type="term" value="F:methyltransferase activity"/>
    <property type="evidence" value="ECO:0007669"/>
    <property type="project" value="UniProtKB-KW"/>
</dbReference>
<keyword evidence="1 4" id="KW-0489">Methyltransferase</keyword>
<dbReference type="InterPro" id="IPR041698">
    <property type="entry name" value="Methyltransf_25"/>
</dbReference>
<dbReference type="EMBL" id="CP000471">
    <property type="protein sequence ID" value="ABK45014.1"/>
    <property type="molecule type" value="Genomic_DNA"/>
</dbReference>
<proteinExistence type="predicted"/>
<dbReference type="eggNOG" id="COG0500">
    <property type="taxonomic scope" value="Bacteria"/>
</dbReference>
<evidence type="ECO:0000313" key="5">
    <source>
        <dbReference type="Proteomes" id="UP000002586"/>
    </source>
</evidence>